<sequence>MSCKIRDRAAHGVLSAMSVIALARCSHRDIEVVWPFHSCYCLTFLILLDQEMKARCVRRWSALMNETAVHYALDDVVWSQQLDTGCSLEKSSRLHHVEAQVQDPGCKTVAAWRFRRKAAEIKPFATLAGSGNACG</sequence>
<reference evidence="1 2" key="1">
    <citation type="submission" date="2018-02" db="EMBL/GenBank/DDBJ databases">
        <title>The genomes of Aspergillus section Nigri reveals drivers in fungal speciation.</title>
        <authorList>
            <consortium name="DOE Joint Genome Institute"/>
            <person name="Vesth T.C."/>
            <person name="Nybo J."/>
            <person name="Theobald S."/>
            <person name="Brandl J."/>
            <person name="Frisvad J.C."/>
            <person name="Nielsen K.F."/>
            <person name="Lyhne E.K."/>
            <person name="Kogle M.E."/>
            <person name="Kuo A."/>
            <person name="Riley R."/>
            <person name="Clum A."/>
            <person name="Nolan M."/>
            <person name="Lipzen A."/>
            <person name="Salamov A."/>
            <person name="Henrissat B."/>
            <person name="Wiebenga A."/>
            <person name="De vries R.P."/>
            <person name="Grigoriev I.V."/>
            <person name="Mortensen U.H."/>
            <person name="Andersen M.R."/>
            <person name="Baker S.E."/>
        </authorList>
    </citation>
    <scope>NUCLEOTIDE SEQUENCE [LARGE SCALE GENOMIC DNA]</scope>
    <source>
        <strain evidence="1 2">CBS 313.89</strain>
    </source>
</reference>
<gene>
    <name evidence="1" type="ORF">BO72DRAFT_293047</name>
</gene>
<dbReference type="AlphaFoldDB" id="A0A8G1REZ2"/>
<evidence type="ECO:0000313" key="1">
    <source>
        <dbReference type="EMBL" id="RAK72065.1"/>
    </source>
</evidence>
<protein>
    <submittedName>
        <fullName evidence="1">Uncharacterized protein</fullName>
    </submittedName>
</protein>
<keyword evidence="2" id="KW-1185">Reference proteome</keyword>
<dbReference type="VEuPathDB" id="FungiDB:BO72DRAFT_293047"/>
<dbReference type="Proteomes" id="UP000249789">
    <property type="component" value="Unassembled WGS sequence"/>
</dbReference>
<dbReference type="EMBL" id="KZ824703">
    <property type="protein sequence ID" value="RAK72065.1"/>
    <property type="molecule type" value="Genomic_DNA"/>
</dbReference>
<organism evidence="1 2">
    <name type="scientific">Aspergillus fijiensis CBS 313.89</name>
    <dbReference type="NCBI Taxonomy" id="1448319"/>
    <lineage>
        <taxon>Eukaryota</taxon>
        <taxon>Fungi</taxon>
        <taxon>Dikarya</taxon>
        <taxon>Ascomycota</taxon>
        <taxon>Pezizomycotina</taxon>
        <taxon>Eurotiomycetes</taxon>
        <taxon>Eurotiomycetidae</taxon>
        <taxon>Eurotiales</taxon>
        <taxon>Aspergillaceae</taxon>
        <taxon>Aspergillus</taxon>
    </lineage>
</organism>
<evidence type="ECO:0000313" key="2">
    <source>
        <dbReference type="Proteomes" id="UP000249789"/>
    </source>
</evidence>
<dbReference type="GeneID" id="63857703"/>
<dbReference type="RefSeq" id="XP_040796077.1">
    <property type="nucleotide sequence ID" value="XM_040940370.1"/>
</dbReference>
<name>A0A8G1REZ2_9EURO</name>
<proteinExistence type="predicted"/>
<accession>A0A8G1REZ2</accession>